<dbReference type="Proteomes" id="UP000316621">
    <property type="component" value="Chromosome 1"/>
</dbReference>
<dbReference type="AntiFam" id="ANF00040">
    <property type="entry name" value="Overlaps SRP RNA, same strand"/>
</dbReference>
<evidence type="ECO:0000313" key="1">
    <source>
        <dbReference type="EMBL" id="RZC44168.1"/>
    </source>
</evidence>
<organism evidence="1 2">
    <name type="scientific">Papaver somniferum</name>
    <name type="common">Opium poppy</name>
    <dbReference type="NCBI Taxonomy" id="3469"/>
    <lineage>
        <taxon>Eukaryota</taxon>
        <taxon>Viridiplantae</taxon>
        <taxon>Streptophyta</taxon>
        <taxon>Embryophyta</taxon>
        <taxon>Tracheophyta</taxon>
        <taxon>Spermatophyta</taxon>
        <taxon>Magnoliopsida</taxon>
        <taxon>Ranunculales</taxon>
        <taxon>Papaveraceae</taxon>
        <taxon>Papaveroideae</taxon>
        <taxon>Papaver</taxon>
    </lineage>
</organism>
<protein>
    <submittedName>
        <fullName evidence="1">Uncharacterized protein</fullName>
    </submittedName>
</protein>
<dbReference type="AlphaFoldDB" id="A0A4Y7I9K0"/>
<reference evidence="1 2" key="1">
    <citation type="journal article" date="2018" name="Science">
        <title>The opium poppy genome and morphinan production.</title>
        <authorList>
            <person name="Guo L."/>
            <person name="Winzer T."/>
            <person name="Yang X."/>
            <person name="Li Y."/>
            <person name="Ning Z."/>
            <person name="He Z."/>
            <person name="Teodor R."/>
            <person name="Lu Y."/>
            <person name="Bowser T.A."/>
            <person name="Graham I.A."/>
            <person name="Ye K."/>
        </authorList>
    </citation>
    <scope>NUCLEOTIDE SEQUENCE [LARGE SCALE GENOMIC DNA]</scope>
    <source>
        <strain evidence="2">cv. HN1</strain>
        <tissue evidence="1">Leaves</tissue>
    </source>
</reference>
<gene>
    <name evidence="1" type="ORF">C5167_037114</name>
</gene>
<sequence length="78" mass="8706">MVEHWSGFTWCARYVDSPAPNCELVALSGRRLGFCDHYSGGHRVRLVSQSNEHLPLSTVEGSRVDVSQFQLSLVSRVS</sequence>
<dbReference type="EMBL" id="CM010715">
    <property type="protein sequence ID" value="RZC44168.1"/>
    <property type="molecule type" value="Genomic_DNA"/>
</dbReference>
<dbReference type="Gramene" id="RZC44168">
    <property type="protein sequence ID" value="RZC44168"/>
    <property type="gene ID" value="C5167_037114"/>
</dbReference>
<keyword evidence="2" id="KW-1185">Reference proteome</keyword>
<evidence type="ECO:0000313" key="2">
    <source>
        <dbReference type="Proteomes" id="UP000316621"/>
    </source>
</evidence>
<accession>A0A4Y7I9K0</accession>
<proteinExistence type="predicted"/>
<name>A0A4Y7I9K0_PAPSO</name>